<dbReference type="PRINTS" id="PR00069">
    <property type="entry name" value="ALDKETRDTASE"/>
</dbReference>
<feature type="region of interest" description="Disordered" evidence="1">
    <location>
        <begin position="135"/>
        <end position="158"/>
    </location>
</feature>
<comment type="caution">
    <text evidence="3">The sequence shown here is derived from an EMBL/GenBank/DDBJ whole genome shotgun (WGS) entry which is preliminary data.</text>
</comment>
<dbReference type="Proteomes" id="UP001159363">
    <property type="component" value="Chromosome 10"/>
</dbReference>
<feature type="domain" description="NADP-dependent oxidoreductase" evidence="2">
    <location>
        <begin position="459"/>
        <end position="577"/>
    </location>
</feature>
<dbReference type="PANTHER" id="PTHR11732">
    <property type="entry name" value="ALDO/KETO REDUCTASE"/>
    <property type="match status" value="1"/>
</dbReference>
<feature type="region of interest" description="Disordered" evidence="1">
    <location>
        <begin position="86"/>
        <end position="107"/>
    </location>
</feature>
<dbReference type="InterPro" id="IPR023210">
    <property type="entry name" value="NADP_OxRdtase_dom"/>
</dbReference>
<evidence type="ECO:0000313" key="3">
    <source>
        <dbReference type="EMBL" id="KAJ8873159.1"/>
    </source>
</evidence>
<sequence>MYILPPSPLSVYATRTNTEVIVTFAAFHYLLEFLTGEICEGNKAFSSVGVCPTDGPHCWAHMLCRTRESQPRVLAFVLPHEEEERSGMVPPWEPMRPRSRRERGRHQRLVAPTRNACSVSVVTMYCKFSLYHEQPSAGSESRGTVTSESSVPTQRDSSCSVNVSTCFARCRSRDMWTHIPVLEDTPLSRPRGRGSLATLLSHYPTLPANHLGHSTERLVMLQETCVVDSPFAITMFPTRHCENTAHQFSALPLGVMTNLKHVVESFLSLPCFNSSRCLASLTCHNGCCYQTLKIWDFHFGGQSIEMRDKAARPRSRSEGAIRATQNELLAPHRPYAQGVQRFRCGAVTVMSTLEAGSRAQVYYTNFGDGTERVWVMCKEDCDMRCRLINTQLAYDVNESAWKLFAAQTSATPRAVSRPNVAKSCRYTVDLENVQGLNVVRYREGAQLFPQENGKAAIVDLDYVETWKAMEKVVEEGLVRSIGISNFNSEQVKRVVAAAKIKPVTNQVECHPYMNQKKLRELCKQHNIVITAYSPLGNPGSSYLPPGTPNILKDAKLVELAGKHGKSVAQVILRYLVSVCTNAWFCQVGYIQYTSRGHAVGAYILPAEAKGTELVPCLSTGIRTRKKKMTVRKKTCELINFL</sequence>
<dbReference type="PROSITE" id="PS00062">
    <property type="entry name" value="ALDOKETO_REDUCTASE_2"/>
    <property type="match status" value="1"/>
</dbReference>
<dbReference type="InterPro" id="IPR018170">
    <property type="entry name" value="Aldo/ket_reductase_CS"/>
</dbReference>
<evidence type="ECO:0000259" key="2">
    <source>
        <dbReference type="Pfam" id="PF00248"/>
    </source>
</evidence>
<dbReference type="Gene3D" id="3.20.20.100">
    <property type="entry name" value="NADP-dependent oxidoreductase domain"/>
    <property type="match status" value="1"/>
</dbReference>
<proteinExistence type="predicted"/>
<evidence type="ECO:0000256" key="1">
    <source>
        <dbReference type="SAM" id="MobiDB-lite"/>
    </source>
</evidence>
<dbReference type="EMBL" id="JARBHB010000011">
    <property type="protein sequence ID" value="KAJ8873159.1"/>
    <property type="molecule type" value="Genomic_DNA"/>
</dbReference>
<dbReference type="InterPro" id="IPR020471">
    <property type="entry name" value="AKR"/>
</dbReference>
<feature type="compositionally biased region" description="Basic residues" evidence="1">
    <location>
        <begin position="97"/>
        <end position="107"/>
    </location>
</feature>
<feature type="compositionally biased region" description="Polar residues" evidence="1">
    <location>
        <begin position="136"/>
        <end position="158"/>
    </location>
</feature>
<evidence type="ECO:0000313" key="4">
    <source>
        <dbReference type="Proteomes" id="UP001159363"/>
    </source>
</evidence>
<protein>
    <recommendedName>
        <fullName evidence="2">NADP-dependent oxidoreductase domain-containing protein</fullName>
    </recommendedName>
</protein>
<dbReference type="Pfam" id="PF00248">
    <property type="entry name" value="Aldo_ket_red"/>
    <property type="match status" value="1"/>
</dbReference>
<dbReference type="InterPro" id="IPR036812">
    <property type="entry name" value="NAD(P)_OxRdtase_dom_sf"/>
</dbReference>
<accession>A0ABQ9GMC8</accession>
<gene>
    <name evidence="3" type="ORF">PR048_026776</name>
</gene>
<reference evidence="3 4" key="1">
    <citation type="submission" date="2023-02" db="EMBL/GenBank/DDBJ databases">
        <title>LHISI_Scaffold_Assembly.</title>
        <authorList>
            <person name="Stuart O.P."/>
            <person name="Cleave R."/>
            <person name="Magrath M.J.L."/>
            <person name="Mikheyev A.S."/>
        </authorList>
    </citation>
    <scope>NUCLEOTIDE SEQUENCE [LARGE SCALE GENOMIC DNA]</scope>
    <source>
        <strain evidence="3">Daus_M_001</strain>
        <tissue evidence="3">Leg muscle</tissue>
    </source>
</reference>
<dbReference type="SUPFAM" id="SSF51430">
    <property type="entry name" value="NAD(P)-linked oxidoreductase"/>
    <property type="match status" value="1"/>
</dbReference>
<keyword evidence="4" id="KW-1185">Reference proteome</keyword>
<name>A0ABQ9GMC8_9NEOP</name>
<organism evidence="3 4">
    <name type="scientific">Dryococelus australis</name>
    <dbReference type="NCBI Taxonomy" id="614101"/>
    <lineage>
        <taxon>Eukaryota</taxon>
        <taxon>Metazoa</taxon>
        <taxon>Ecdysozoa</taxon>
        <taxon>Arthropoda</taxon>
        <taxon>Hexapoda</taxon>
        <taxon>Insecta</taxon>
        <taxon>Pterygota</taxon>
        <taxon>Neoptera</taxon>
        <taxon>Polyneoptera</taxon>
        <taxon>Phasmatodea</taxon>
        <taxon>Verophasmatodea</taxon>
        <taxon>Anareolatae</taxon>
        <taxon>Phasmatidae</taxon>
        <taxon>Eurycanthinae</taxon>
        <taxon>Dryococelus</taxon>
    </lineage>
</organism>